<dbReference type="InterPro" id="IPR036397">
    <property type="entry name" value="RNaseH_sf"/>
</dbReference>
<comment type="caution">
    <text evidence="2">The sequence shown here is derived from an EMBL/GenBank/DDBJ whole genome shotgun (WGS) entry which is preliminary data.</text>
</comment>
<dbReference type="OrthoDB" id="1906820at2759"/>
<accession>A0A7J6VP55</accession>
<dbReference type="EMBL" id="JABWDY010028956">
    <property type="protein sequence ID" value="KAF5186683.1"/>
    <property type="molecule type" value="Genomic_DNA"/>
</dbReference>
<dbReference type="SUPFAM" id="SSF53098">
    <property type="entry name" value="Ribonuclease H-like"/>
    <property type="match status" value="1"/>
</dbReference>
<dbReference type="InterPro" id="IPR002156">
    <property type="entry name" value="RNaseH_domain"/>
</dbReference>
<dbReference type="PANTHER" id="PTHR47074:SF11">
    <property type="entry name" value="REVERSE TRANSCRIPTASE-LIKE PROTEIN"/>
    <property type="match status" value="1"/>
</dbReference>
<dbReference type="Pfam" id="PF13456">
    <property type="entry name" value="RVT_3"/>
    <property type="match status" value="1"/>
</dbReference>
<dbReference type="GO" id="GO:0003676">
    <property type="term" value="F:nucleic acid binding"/>
    <property type="evidence" value="ECO:0007669"/>
    <property type="project" value="InterPro"/>
</dbReference>
<dbReference type="AlphaFoldDB" id="A0A7J6VP55"/>
<evidence type="ECO:0000259" key="1">
    <source>
        <dbReference type="Pfam" id="PF13456"/>
    </source>
</evidence>
<reference evidence="2 3" key="1">
    <citation type="submission" date="2020-06" db="EMBL/GenBank/DDBJ databases">
        <title>Transcriptomic and genomic resources for Thalictrum thalictroides and T. hernandezii: Facilitating candidate gene discovery in an emerging model plant lineage.</title>
        <authorList>
            <person name="Arias T."/>
            <person name="Riano-Pachon D.M."/>
            <person name="Di Stilio V.S."/>
        </authorList>
    </citation>
    <scope>NUCLEOTIDE SEQUENCE [LARGE SCALE GENOMIC DNA]</scope>
    <source>
        <strain evidence="3">cv. WT478/WT964</strain>
        <tissue evidence="2">Leaves</tissue>
    </source>
</reference>
<feature type="domain" description="RNase H type-1" evidence="1">
    <location>
        <begin position="55"/>
        <end position="176"/>
    </location>
</feature>
<protein>
    <recommendedName>
        <fullName evidence="1">RNase H type-1 domain-containing protein</fullName>
    </recommendedName>
</protein>
<dbReference type="InterPro" id="IPR044730">
    <property type="entry name" value="RNase_H-like_dom_plant"/>
</dbReference>
<dbReference type="InterPro" id="IPR012337">
    <property type="entry name" value="RNaseH-like_sf"/>
</dbReference>
<dbReference type="Gene3D" id="3.30.420.10">
    <property type="entry name" value="Ribonuclease H-like superfamily/Ribonuclease H"/>
    <property type="match status" value="1"/>
</dbReference>
<proteinExistence type="predicted"/>
<dbReference type="PANTHER" id="PTHR47074">
    <property type="entry name" value="BNAC02G40300D PROTEIN"/>
    <property type="match status" value="1"/>
</dbReference>
<dbReference type="InterPro" id="IPR052929">
    <property type="entry name" value="RNase_H-like_EbsB-rel"/>
</dbReference>
<gene>
    <name evidence="2" type="ORF">FRX31_023729</name>
</gene>
<dbReference type="Proteomes" id="UP000554482">
    <property type="component" value="Unassembled WGS sequence"/>
</dbReference>
<dbReference type="CDD" id="cd06222">
    <property type="entry name" value="RNase_H_like"/>
    <property type="match status" value="1"/>
</dbReference>
<keyword evidence="3" id="KW-1185">Reference proteome</keyword>
<evidence type="ECO:0000313" key="3">
    <source>
        <dbReference type="Proteomes" id="UP000554482"/>
    </source>
</evidence>
<name>A0A7J6VP55_THATH</name>
<sequence>MQYIINNAYYLWSRWIESLKVDSQRKLTSRLQNGSMLMENRLQQSLQRGAVRIRTDAAFQQTTKQGAATAVVYNLDGSIHQCAYRRFKAESALQAELQGADLALKLAWKLNLRKILIESDCKLMVDALEEDGGTIDWSCFTIFSDGKTGIKEFAFVCFCWIKRSCNGQAHELAKWACKCSVSHGTLSSLGL</sequence>
<organism evidence="2 3">
    <name type="scientific">Thalictrum thalictroides</name>
    <name type="common">Rue-anemone</name>
    <name type="synonym">Anemone thalictroides</name>
    <dbReference type="NCBI Taxonomy" id="46969"/>
    <lineage>
        <taxon>Eukaryota</taxon>
        <taxon>Viridiplantae</taxon>
        <taxon>Streptophyta</taxon>
        <taxon>Embryophyta</taxon>
        <taxon>Tracheophyta</taxon>
        <taxon>Spermatophyta</taxon>
        <taxon>Magnoliopsida</taxon>
        <taxon>Ranunculales</taxon>
        <taxon>Ranunculaceae</taxon>
        <taxon>Thalictroideae</taxon>
        <taxon>Thalictrum</taxon>
    </lineage>
</organism>
<evidence type="ECO:0000313" key="2">
    <source>
        <dbReference type="EMBL" id="KAF5186683.1"/>
    </source>
</evidence>
<dbReference type="GO" id="GO:0004523">
    <property type="term" value="F:RNA-DNA hybrid ribonuclease activity"/>
    <property type="evidence" value="ECO:0007669"/>
    <property type="project" value="InterPro"/>
</dbReference>